<protein>
    <recommendedName>
        <fullName evidence="6">Lycopene epsilon-cyclase</fullName>
    </recommendedName>
</protein>
<dbReference type="Gramene" id="EFJ08120">
    <property type="protein sequence ID" value="EFJ08120"/>
    <property type="gene ID" value="SELMODRAFT_132340"/>
</dbReference>
<evidence type="ECO:0000256" key="3">
    <source>
        <dbReference type="ARBA" id="ARBA00023235"/>
    </source>
</evidence>
<dbReference type="OMA" id="QTCYGIV"/>
<dbReference type="Pfam" id="PF05834">
    <property type="entry name" value="Lycopene_cycl"/>
    <property type="match status" value="1"/>
</dbReference>
<organism evidence="5">
    <name type="scientific">Selaginella moellendorffii</name>
    <name type="common">Spikemoss</name>
    <dbReference type="NCBI Taxonomy" id="88036"/>
    <lineage>
        <taxon>Eukaryota</taxon>
        <taxon>Viridiplantae</taxon>
        <taxon>Streptophyta</taxon>
        <taxon>Embryophyta</taxon>
        <taxon>Tracheophyta</taxon>
        <taxon>Lycopodiopsida</taxon>
        <taxon>Selaginellales</taxon>
        <taxon>Selaginellaceae</taxon>
        <taxon>Selaginella</taxon>
    </lineage>
</organism>
<keyword evidence="3" id="KW-0413">Isomerase</keyword>
<dbReference type="InterPro" id="IPR010108">
    <property type="entry name" value="Lycopene_cyclase_b/e"/>
</dbReference>
<proteinExistence type="inferred from homology"/>
<dbReference type="GO" id="GO:0016123">
    <property type="term" value="P:xanthophyll biosynthetic process"/>
    <property type="evidence" value="ECO:0000318"/>
    <property type="project" value="GO_Central"/>
</dbReference>
<dbReference type="NCBIfam" id="TIGR01790">
    <property type="entry name" value="carotene-cycl"/>
    <property type="match status" value="1"/>
</dbReference>
<dbReference type="Gene3D" id="3.50.50.60">
    <property type="entry name" value="FAD/NAD(P)-binding domain"/>
    <property type="match status" value="1"/>
</dbReference>
<dbReference type="OrthoDB" id="2015447at2759"/>
<dbReference type="InterPro" id="IPR036188">
    <property type="entry name" value="FAD/NAD-bd_sf"/>
</dbReference>
<evidence type="ECO:0000256" key="1">
    <source>
        <dbReference type="ARBA" id="ARBA00004829"/>
    </source>
</evidence>
<dbReference type="Proteomes" id="UP000001514">
    <property type="component" value="Unassembled WGS sequence"/>
</dbReference>
<evidence type="ECO:0000313" key="4">
    <source>
        <dbReference type="EMBL" id="EFJ08120.1"/>
    </source>
</evidence>
<keyword evidence="5" id="KW-1185">Reference proteome</keyword>
<dbReference type="KEGG" id="smo:SELMODRAFT_132340"/>
<dbReference type="GO" id="GO:0016705">
    <property type="term" value="F:oxidoreductase activity, acting on paired donors, with incorporation or reduction of molecular oxygen"/>
    <property type="evidence" value="ECO:0007669"/>
    <property type="project" value="InterPro"/>
</dbReference>
<name>D8T5C7_SELML</name>
<dbReference type="AlphaFoldDB" id="D8T5C7"/>
<gene>
    <name evidence="4" type="ORF">SELMODRAFT_132340</name>
</gene>
<accession>D8T5C7</accession>
<dbReference type="GO" id="GO:0045435">
    <property type="term" value="F:lycopene epsilon cyclase activity"/>
    <property type="evidence" value="ECO:0000318"/>
    <property type="project" value="GO_Central"/>
</dbReference>
<comment type="pathway">
    <text evidence="1">Carotenoid biosynthesis.</text>
</comment>
<dbReference type="FunCoup" id="D8T5C7">
    <property type="interactions" value="577"/>
</dbReference>
<dbReference type="SUPFAM" id="SSF51905">
    <property type="entry name" value="FAD/NAD(P)-binding domain"/>
    <property type="match status" value="1"/>
</dbReference>
<dbReference type="HOGENOM" id="CLU_032956_0_0_1"/>
<dbReference type="PANTHER" id="PTHR39757:SF3">
    <property type="entry name" value="LYCOPENE EPSILON CYCLASE, CHLOROPLASTIC"/>
    <property type="match status" value="1"/>
</dbReference>
<dbReference type="InParanoid" id="D8T5C7"/>
<dbReference type="PANTHER" id="PTHR39757">
    <property type="match status" value="1"/>
</dbReference>
<evidence type="ECO:0000256" key="2">
    <source>
        <dbReference type="ARBA" id="ARBA00006599"/>
    </source>
</evidence>
<evidence type="ECO:0000313" key="5">
    <source>
        <dbReference type="Proteomes" id="UP000001514"/>
    </source>
</evidence>
<dbReference type="GO" id="GO:0016120">
    <property type="term" value="P:carotene biosynthetic process"/>
    <property type="evidence" value="ECO:0000318"/>
    <property type="project" value="GO_Central"/>
</dbReference>
<sequence length="519" mass="58123">MASLIKPSTAFSTGFLTKELQEGCGVARISYCRSSRRRQSYAKATVAPLQKKYVDEGDYVKAGGQELSFVQMQALKPMDQPKIADKLTAFTDDKVLDLAVIGCGPAGLALASEAARRGLSVVLVGPDMPFTNNYGVWQDEFDALGLESCIEHTWKDTAMYFTDNDCLLLGRAYGRVGRDRLREELLRRCQEANVLYHCSEVEDISRVDKNSGSTLACASGKSIKCRLATFASGAASGKFLKYEALEERGMSVQTAYGIEVEVEKHPYDPNVMVFMDYRDYKAESGEGEVPSFLYVMPFSETRVFFEETCLAARPVMSFNTLKDRLYTRLNKLGVKVVHMYEEEWSYIPVGATLPDTNQQHLAFGAAASMVHPATGYSVVRSLSEAPTYAAAIAAALQPRKASPGYLQLQRDSISAALEAWNVLWPNERKRQRAFFFFGLELLLQLDVQSMRTFFQTFFKLPERMWKGFLAADLSSAELIWFALLTFLVAPNTLRMQLVKHLIKDPSGANLIKFYTQLWP</sequence>
<reference evidence="4 5" key="1">
    <citation type="journal article" date="2011" name="Science">
        <title>The Selaginella genome identifies genetic changes associated with the evolution of vascular plants.</title>
        <authorList>
            <person name="Banks J.A."/>
            <person name="Nishiyama T."/>
            <person name="Hasebe M."/>
            <person name="Bowman J.L."/>
            <person name="Gribskov M."/>
            <person name="dePamphilis C."/>
            <person name="Albert V.A."/>
            <person name="Aono N."/>
            <person name="Aoyama T."/>
            <person name="Ambrose B.A."/>
            <person name="Ashton N.W."/>
            <person name="Axtell M.J."/>
            <person name="Barker E."/>
            <person name="Barker M.S."/>
            <person name="Bennetzen J.L."/>
            <person name="Bonawitz N.D."/>
            <person name="Chapple C."/>
            <person name="Cheng C."/>
            <person name="Correa L.G."/>
            <person name="Dacre M."/>
            <person name="DeBarry J."/>
            <person name="Dreyer I."/>
            <person name="Elias M."/>
            <person name="Engstrom E.M."/>
            <person name="Estelle M."/>
            <person name="Feng L."/>
            <person name="Finet C."/>
            <person name="Floyd S.K."/>
            <person name="Frommer W.B."/>
            <person name="Fujita T."/>
            <person name="Gramzow L."/>
            <person name="Gutensohn M."/>
            <person name="Harholt J."/>
            <person name="Hattori M."/>
            <person name="Heyl A."/>
            <person name="Hirai T."/>
            <person name="Hiwatashi Y."/>
            <person name="Ishikawa M."/>
            <person name="Iwata M."/>
            <person name="Karol K.G."/>
            <person name="Koehler B."/>
            <person name="Kolukisaoglu U."/>
            <person name="Kubo M."/>
            <person name="Kurata T."/>
            <person name="Lalonde S."/>
            <person name="Li K."/>
            <person name="Li Y."/>
            <person name="Litt A."/>
            <person name="Lyons E."/>
            <person name="Manning G."/>
            <person name="Maruyama T."/>
            <person name="Michael T.P."/>
            <person name="Mikami K."/>
            <person name="Miyazaki S."/>
            <person name="Morinaga S."/>
            <person name="Murata T."/>
            <person name="Mueller-Roeber B."/>
            <person name="Nelson D.R."/>
            <person name="Obara M."/>
            <person name="Oguri Y."/>
            <person name="Olmstead R.G."/>
            <person name="Onodera N."/>
            <person name="Petersen B.L."/>
            <person name="Pils B."/>
            <person name="Prigge M."/>
            <person name="Rensing S.A."/>
            <person name="Riano-Pachon D.M."/>
            <person name="Roberts A.W."/>
            <person name="Sato Y."/>
            <person name="Scheller H.V."/>
            <person name="Schulz B."/>
            <person name="Schulz C."/>
            <person name="Shakirov E.V."/>
            <person name="Shibagaki N."/>
            <person name="Shinohara N."/>
            <person name="Shippen D.E."/>
            <person name="Soerensen I."/>
            <person name="Sotooka R."/>
            <person name="Sugimoto N."/>
            <person name="Sugita M."/>
            <person name="Sumikawa N."/>
            <person name="Tanurdzic M."/>
            <person name="Theissen G."/>
            <person name="Ulvskov P."/>
            <person name="Wakazuki S."/>
            <person name="Weng J.K."/>
            <person name="Willats W.W."/>
            <person name="Wipf D."/>
            <person name="Wolf P.G."/>
            <person name="Yang L."/>
            <person name="Zimmer A.D."/>
            <person name="Zhu Q."/>
            <person name="Mitros T."/>
            <person name="Hellsten U."/>
            <person name="Loque D."/>
            <person name="Otillar R."/>
            <person name="Salamov A."/>
            <person name="Schmutz J."/>
            <person name="Shapiro H."/>
            <person name="Lindquist E."/>
            <person name="Lucas S."/>
            <person name="Rokhsar D."/>
            <person name="Grigoriev I.V."/>
        </authorList>
    </citation>
    <scope>NUCLEOTIDE SEQUENCE [LARGE SCALE GENOMIC DNA]</scope>
</reference>
<evidence type="ECO:0008006" key="6">
    <source>
        <dbReference type="Google" id="ProtNLM"/>
    </source>
</evidence>
<dbReference type="STRING" id="88036.D8T5C7"/>
<dbReference type="eggNOG" id="ENOG502QT61">
    <property type="taxonomic scope" value="Eukaryota"/>
</dbReference>
<comment type="similarity">
    <text evidence="2">Belongs to the lycopene cyclase family.</text>
</comment>
<dbReference type="EMBL" id="GL377677">
    <property type="protein sequence ID" value="EFJ08120.1"/>
    <property type="molecule type" value="Genomic_DNA"/>
</dbReference>